<comment type="caution">
    <text evidence="1">The sequence shown here is derived from an EMBL/GenBank/DDBJ whole genome shotgun (WGS) entry which is preliminary data.</text>
</comment>
<proteinExistence type="predicted"/>
<protein>
    <submittedName>
        <fullName evidence="1">Uncharacterized protein</fullName>
    </submittedName>
</protein>
<dbReference type="Proteomes" id="UP001249851">
    <property type="component" value="Unassembled WGS sequence"/>
</dbReference>
<reference evidence="1" key="2">
    <citation type="journal article" date="2023" name="Science">
        <title>Genomic signatures of disease resistance in endangered staghorn corals.</title>
        <authorList>
            <person name="Vollmer S.V."/>
            <person name="Selwyn J.D."/>
            <person name="Despard B.A."/>
            <person name="Roesel C.L."/>
        </authorList>
    </citation>
    <scope>NUCLEOTIDE SEQUENCE</scope>
    <source>
        <strain evidence="1">K2</strain>
    </source>
</reference>
<name>A0AAD9V0Q4_ACRCE</name>
<accession>A0AAD9V0Q4</accession>
<evidence type="ECO:0000313" key="1">
    <source>
        <dbReference type="EMBL" id="KAK2556936.1"/>
    </source>
</evidence>
<keyword evidence="2" id="KW-1185">Reference proteome</keyword>
<gene>
    <name evidence="1" type="ORF">P5673_021155</name>
</gene>
<organism evidence="1 2">
    <name type="scientific">Acropora cervicornis</name>
    <name type="common">Staghorn coral</name>
    <dbReference type="NCBI Taxonomy" id="6130"/>
    <lineage>
        <taxon>Eukaryota</taxon>
        <taxon>Metazoa</taxon>
        <taxon>Cnidaria</taxon>
        <taxon>Anthozoa</taxon>
        <taxon>Hexacorallia</taxon>
        <taxon>Scleractinia</taxon>
        <taxon>Astrocoeniina</taxon>
        <taxon>Acroporidae</taxon>
        <taxon>Acropora</taxon>
    </lineage>
</organism>
<evidence type="ECO:0000313" key="2">
    <source>
        <dbReference type="Proteomes" id="UP001249851"/>
    </source>
</evidence>
<dbReference type="EMBL" id="JARQWQ010000053">
    <property type="protein sequence ID" value="KAK2556936.1"/>
    <property type="molecule type" value="Genomic_DNA"/>
</dbReference>
<sequence length="80" mass="9349">MTDSKAVLVKKLTSDKVKRKKQSALRKRNSLRQANLKKDSADLCQLRSMKKILWTNREISLSNEDDNESKRVKTESCRLR</sequence>
<dbReference type="AlphaFoldDB" id="A0AAD9V0Q4"/>
<reference evidence="1" key="1">
    <citation type="journal article" date="2023" name="G3 (Bethesda)">
        <title>Whole genome assembly and annotation of the endangered Caribbean coral Acropora cervicornis.</title>
        <authorList>
            <person name="Selwyn J.D."/>
            <person name="Vollmer S.V."/>
        </authorList>
    </citation>
    <scope>NUCLEOTIDE SEQUENCE</scope>
    <source>
        <strain evidence="1">K2</strain>
    </source>
</reference>